<dbReference type="RefSeq" id="WP_235291291.1">
    <property type="nucleotide sequence ID" value="NZ_BSOH01000014.1"/>
</dbReference>
<evidence type="ECO:0000256" key="8">
    <source>
        <dbReference type="ARBA" id="ARBA00022958"/>
    </source>
</evidence>
<feature type="domain" description="TrmE-type G" evidence="12">
    <location>
        <begin position="219"/>
        <end position="388"/>
    </location>
</feature>
<dbReference type="NCBIfam" id="NF003661">
    <property type="entry name" value="PRK05291.1-3"/>
    <property type="match status" value="1"/>
</dbReference>
<dbReference type="Gene3D" id="3.40.50.300">
    <property type="entry name" value="P-loop containing nucleotide triphosphate hydrolases"/>
    <property type="match status" value="1"/>
</dbReference>
<dbReference type="CDD" id="cd04164">
    <property type="entry name" value="trmE"/>
    <property type="match status" value="1"/>
</dbReference>
<dbReference type="GO" id="GO:0003924">
    <property type="term" value="F:GTPase activity"/>
    <property type="evidence" value="ECO:0007669"/>
    <property type="project" value="UniProtKB-UniRule"/>
</dbReference>
<dbReference type="FunFam" id="3.40.50.300:FF:001376">
    <property type="entry name" value="tRNA modification GTPase MnmE"/>
    <property type="match status" value="1"/>
</dbReference>
<feature type="binding site" evidence="10">
    <location>
        <position position="254"/>
    </location>
    <ligand>
        <name>Mg(2+)</name>
        <dbReference type="ChEBI" id="CHEBI:18420"/>
    </ligand>
</feature>
<dbReference type="InterPro" id="IPR018948">
    <property type="entry name" value="GTP-bd_TrmE_N"/>
</dbReference>
<dbReference type="EMBL" id="BSOH01000014">
    <property type="protein sequence ID" value="GLR17621.1"/>
    <property type="molecule type" value="Genomic_DNA"/>
</dbReference>
<dbReference type="GO" id="GO:0030488">
    <property type="term" value="P:tRNA methylation"/>
    <property type="evidence" value="ECO:0007669"/>
    <property type="project" value="TreeGrafter"/>
</dbReference>
<feature type="binding site" evidence="10">
    <location>
        <position position="229"/>
    </location>
    <ligand>
        <name>K(+)</name>
        <dbReference type="ChEBI" id="CHEBI:29103"/>
    </ligand>
</feature>
<feature type="binding site" evidence="10">
    <location>
        <position position="248"/>
    </location>
    <ligand>
        <name>K(+)</name>
        <dbReference type="ChEBI" id="CHEBI:29103"/>
    </ligand>
</feature>
<evidence type="ECO:0000256" key="6">
    <source>
        <dbReference type="ARBA" id="ARBA00022801"/>
    </source>
</evidence>
<keyword evidence="9 10" id="KW-0342">GTP-binding</keyword>
<evidence type="ECO:0000256" key="7">
    <source>
        <dbReference type="ARBA" id="ARBA00022842"/>
    </source>
</evidence>
<dbReference type="GO" id="GO:0042802">
    <property type="term" value="F:identical protein binding"/>
    <property type="evidence" value="ECO:0007669"/>
    <property type="project" value="UniProtKB-ARBA"/>
</dbReference>
<gene>
    <name evidence="10 13" type="primary">mnmE</name>
    <name evidence="10" type="synonym">trmE</name>
    <name evidence="13" type="ORF">GCM10007940_22360</name>
</gene>
<dbReference type="InterPro" id="IPR027266">
    <property type="entry name" value="TrmE/GcvT-like"/>
</dbReference>
<dbReference type="InterPro" id="IPR031168">
    <property type="entry name" value="G_TrmE"/>
</dbReference>
<comment type="subunit">
    <text evidence="10">Homodimer. Heterotetramer of two MnmE and two MnmG subunits.</text>
</comment>
<dbReference type="Proteomes" id="UP001156666">
    <property type="component" value="Unassembled WGS sequence"/>
</dbReference>
<dbReference type="FunFam" id="3.30.1360.120:FF:000003">
    <property type="entry name" value="tRNA modification GTPase MnmE"/>
    <property type="match status" value="1"/>
</dbReference>
<dbReference type="PANTHER" id="PTHR42714:SF2">
    <property type="entry name" value="TRNA MODIFICATION GTPASE GTPBP3, MITOCHONDRIAL"/>
    <property type="match status" value="1"/>
</dbReference>
<evidence type="ECO:0000256" key="2">
    <source>
        <dbReference type="ARBA" id="ARBA00022490"/>
    </source>
</evidence>
<dbReference type="InterPro" id="IPR025867">
    <property type="entry name" value="MnmE_helical"/>
</dbReference>
<protein>
    <recommendedName>
        <fullName evidence="10">tRNA modification GTPase MnmE</fullName>
        <ecNumber evidence="10">3.6.-.-</ecNumber>
    </recommendedName>
</protein>
<keyword evidence="4 10" id="KW-0479">Metal-binding</keyword>
<feature type="binding site" evidence="10">
    <location>
        <position position="250"/>
    </location>
    <ligand>
        <name>K(+)</name>
        <dbReference type="ChEBI" id="CHEBI:29103"/>
    </ligand>
</feature>
<dbReference type="EC" id="3.6.-.-" evidence="10"/>
<reference evidence="13" key="1">
    <citation type="journal article" date="2014" name="Int. J. Syst. Evol. Microbiol.">
        <title>Complete genome sequence of Corynebacterium casei LMG S-19264T (=DSM 44701T), isolated from a smear-ripened cheese.</title>
        <authorList>
            <consortium name="US DOE Joint Genome Institute (JGI-PGF)"/>
            <person name="Walter F."/>
            <person name="Albersmeier A."/>
            <person name="Kalinowski J."/>
            <person name="Ruckert C."/>
        </authorList>
    </citation>
    <scope>NUCLEOTIDE SEQUENCE</scope>
    <source>
        <strain evidence="13">NBRC 108769</strain>
    </source>
</reference>
<sequence>MLVNDTIVALSTPPGQGAIGVIRLSGPKAIAITDVFFKGRNLTKVEANTVHYGKIEDEQGKVIDECVATIFRAPKSYTREDVIELSCHGSPYILEQVIQICLRGGARMANRGEFTMRAFLNGQLDLSQAEAVADLIASENEASHDLAIRQMRGGFSDQIKELRQELIDFAALIELELDFGEEDVEFADRGKLEALVEKIKGVIKELLDSFHLGNVIKNGVATVIAGRPNAGKSTLLNSLLNENRAIVSDIAGTTRDTIEERLNINGIQFRLIDTAGIREAQDSIEKFGVERTLEKIGSSTVVVYMFDVISTKPEALWADVERFLNASKVLTANATRIFVANKMDLNPYTQPEDYYKEGMISKDNLLPVSALNKMNIEALKEMLYLAVVDNPASMDQTIVTNSRHFDALNKAFESLDAVLNGLRSGITGDFVAMDIRQALHQLGLITGEIHTDDLLDSIFTRFCIGK</sequence>
<comment type="function">
    <text evidence="10">Exhibits a very high intrinsic GTPase hydrolysis rate. Involved in the addition of a carboxymethylaminomethyl (cmnm) group at the wobble position (U34) of certain tRNAs, forming tRNA-cmnm(5)s(2)U34.</text>
</comment>
<evidence type="ECO:0000256" key="3">
    <source>
        <dbReference type="ARBA" id="ARBA00022694"/>
    </source>
</evidence>
<dbReference type="GO" id="GO:0002098">
    <property type="term" value="P:tRNA wobble uridine modification"/>
    <property type="evidence" value="ECO:0007669"/>
    <property type="project" value="TreeGrafter"/>
</dbReference>
<dbReference type="InterPro" id="IPR027368">
    <property type="entry name" value="MnmE_dom2"/>
</dbReference>
<accession>A0AA37WD76</accession>
<dbReference type="Gene3D" id="3.30.1360.120">
    <property type="entry name" value="Probable tRNA modification gtpase trme, domain 1"/>
    <property type="match status" value="1"/>
</dbReference>
<dbReference type="GO" id="GO:0005829">
    <property type="term" value="C:cytosol"/>
    <property type="evidence" value="ECO:0007669"/>
    <property type="project" value="TreeGrafter"/>
</dbReference>
<feature type="binding site" evidence="10">
    <location>
        <begin position="273"/>
        <end position="276"/>
    </location>
    <ligand>
        <name>GTP</name>
        <dbReference type="ChEBI" id="CHEBI:37565"/>
    </ligand>
</feature>
<comment type="similarity">
    <text evidence="1 10 11">Belongs to the TRAFAC class TrmE-Era-EngA-EngB-Septin-like GTPase superfamily. TrmE GTPase family.</text>
</comment>
<dbReference type="NCBIfam" id="TIGR00231">
    <property type="entry name" value="small_GTP"/>
    <property type="match status" value="1"/>
</dbReference>
<proteinExistence type="inferred from homology"/>
<evidence type="ECO:0000256" key="10">
    <source>
        <dbReference type="HAMAP-Rule" id="MF_00379"/>
    </source>
</evidence>
<feature type="binding site" evidence="10">
    <location>
        <begin position="229"/>
        <end position="234"/>
    </location>
    <ligand>
        <name>GTP</name>
        <dbReference type="ChEBI" id="CHEBI:37565"/>
    </ligand>
</feature>
<keyword evidence="7 10" id="KW-0460">Magnesium</keyword>
<keyword evidence="2 10" id="KW-0963">Cytoplasm</keyword>
<keyword evidence="5 10" id="KW-0547">Nucleotide-binding</keyword>
<evidence type="ECO:0000259" key="12">
    <source>
        <dbReference type="PROSITE" id="PS51709"/>
    </source>
</evidence>
<dbReference type="InterPro" id="IPR027417">
    <property type="entry name" value="P-loop_NTPase"/>
</dbReference>
<feature type="binding site" evidence="10">
    <location>
        <position position="233"/>
    </location>
    <ligand>
        <name>Mg(2+)</name>
        <dbReference type="ChEBI" id="CHEBI:18420"/>
    </ligand>
</feature>
<feature type="binding site" evidence="10">
    <location>
        <begin position="248"/>
        <end position="254"/>
    </location>
    <ligand>
        <name>GTP</name>
        <dbReference type="ChEBI" id="CHEBI:37565"/>
    </ligand>
</feature>
<evidence type="ECO:0000313" key="13">
    <source>
        <dbReference type="EMBL" id="GLR17621.1"/>
    </source>
</evidence>
<dbReference type="AlphaFoldDB" id="A0AA37WD76"/>
<evidence type="ECO:0000256" key="9">
    <source>
        <dbReference type="ARBA" id="ARBA00023134"/>
    </source>
</evidence>
<dbReference type="PANTHER" id="PTHR42714">
    <property type="entry name" value="TRNA MODIFICATION GTPASE GTPBP3"/>
    <property type="match status" value="1"/>
</dbReference>
<comment type="caution">
    <text evidence="13">The sequence shown here is derived from an EMBL/GenBank/DDBJ whole genome shotgun (WGS) entry which is preliminary data.</text>
</comment>
<dbReference type="NCBIfam" id="TIGR00450">
    <property type="entry name" value="mnmE_trmE_thdF"/>
    <property type="match status" value="1"/>
</dbReference>
<dbReference type="SUPFAM" id="SSF52540">
    <property type="entry name" value="P-loop containing nucleoside triphosphate hydrolases"/>
    <property type="match status" value="1"/>
</dbReference>
<dbReference type="InterPro" id="IPR006073">
    <property type="entry name" value="GTP-bd"/>
</dbReference>
<dbReference type="Pfam" id="PF12631">
    <property type="entry name" value="MnmE_helical"/>
    <property type="match status" value="1"/>
</dbReference>
<dbReference type="Pfam" id="PF10396">
    <property type="entry name" value="TrmE_N"/>
    <property type="match status" value="1"/>
</dbReference>
<keyword evidence="8 10" id="KW-0630">Potassium</keyword>
<dbReference type="InterPro" id="IPR004520">
    <property type="entry name" value="GTPase_MnmE"/>
</dbReference>
<keyword evidence="14" id="KW-1185">Reference proteome</keyword>
<dbReference type="SUPFAM" id="SSF116878">
    <property type="entry name" value="TrmE connector domain"/>
    <property type="match status" value="1"/>
</dbReference>
<dbReference type="GO" id="GO:0005525">
    <property type="term" value="F:GTP binding"/>
    <property type="evidence" value="ECO:0007669"/>
    <property type="project" value="UniProtKB-UniRule"/>
</dbReference>
<evidence type="ECO:0000313" key="14">
    <source>
        <dbReference type="Proteomes" id="UP001156666"/>
    </source>
</evidence>
<dbReference type="InterPro" id="IPR005225">
    <property type="entry name" value="Small_GTP-bd"/>
</dbReference>
<evidence type="ECO:0000256" key="5">
    <source>
        <dbReference type="ARBA" id="ARBA00022741"/>
    </source>
</evidence>
<dbReference type="GO" id="GO:0046872">
    <property type="term" value="F:metal ion binding"/>
    <property type="evidence" value="ECO:0007669"/>
    <property type="project" value="UniProtKB-KW"/>
</dbReference>
<organism evidence="13 14">
    <name type="scientific">Portibacter lacus</name>
    <dbReference type="NCBI Taxonomy" id="1099794"/>
    <lineage>
        <taxon>Bacteria</taxon>
        <taxon>Pseudomonadati</taxon>
        <taxon>Bacteroidota</taxon>
        <taxon>Saprospiria</taxon>
        <taxon>Saprospirales</taxon>
        <taxon>Haliscomenobacteraceae</taxon>
        <taxon>Portibacter</taxon>
    </lineage>
</organism>
<comment type="caution">
    <text evidence="10">Lacks conserved residue(s) required for the propagation of feature annotation.</text>
</comment>
<dbReference type="PROSITE" id="PS51709">
    <property type="entry name" value="G_TRME"/>
    <property type="match status" value="1"/>
</dbReference>
<feature type="binding site" evidence="10">
    <location>
        <position position="253"/>
    </location>
    <ligand>
        <name>K(+)</name>
        <dbReference type="ChEBI" id="CHEBI:29103"/>
    </ligand>
</feature>
<dbReference type="CDD" id="cd14858">
    <property type="entry name" value="TrmE_N"/>
    <property type="match status" value="1"/>
</dbReference>
<keyword evidence="6 10" id="KW-0378">Hydrolase</keyword>
<keyword evidence="3 10" id="KW-0819">tRNA processing</keyword>
<dbReference type="Pfam" id="PF01926">
    <property type="entry name" value="MMR_HSR1"/>
    <property type="match status" value="1"/>
</dbReference>
<comment type="cofactor">
    <cofactor evidence="10">
        <name>K(+)</name>
        <dbReference type="ChEBI" id="CHEBI:29103"/>
    </cofactor>
    <text evidence="10">Binds 1 potassium ion per subunit.</text>
</comment>
<evidence type="ECO:0000256" key="11">
    <source>
        <dbReference type="RuleBase" id="RU003313"/>
    </source>
</evidence>
<evidence type="ECO:0000256" key="4">
    <source>
        <dbReference type="ARBA" id="ARBA00022723"/>
    </source>
</evidence>
<dbReference type="HAMAP" id="MF_00379">
    <property type="entry name" value="GTPase_MnmE"/>
    <property type="match status" value="1"/>
</dbReference>
<dbReference type="Gene3D" id="1.20.120.430">
    <property type="entry name" value="tRNA modification GTPase MnmE domain 2"/>
    <property type="match status" value="1"/>
</dbReference>
<evidence type="ECO:0000256" key="1">
    <source>
        <dbReference type="ARBA" id="ARBA00011043"/>
    </source>
</evidence>
<name>A0AA37WD76_9BACT</name>
<comment type="subcellular location">
    <subcellularLocation>
        <location evidence="10">Cytoplasm</location>
    </subcellularLocation>
</comment>
<reference evidence="13" key="2">
    <citation type="submission" date="2023-01" db="EMBL/GenBank/DDBJ databases">
        <title>Draft genome sequence of Portibacter lacus strain NBRC 108769.</title>
        <authorList>
            <person name="Sun Q."/>
            <person name="Mori K."/>
        </authorList>
    </citation>
    <scope>NUCLEOTIDE SEQUENCE</scope>
    <source>
        <strain evidence="13">NBRC 108769</strain>
    </source>
</reference>